<name>A0A553HIJ2_9PEZI</name>
<keyword evidence="2 6" id="KW-0812">Transmembrane</keyword>
<feature type="domain" description="Major facilitator superfamily (MFS) profile" evidence="7">
    <location>
        <begin position="62"/>
        <end position="536"/>
    </location>
</feature>
<dbReference type="PANTHER" id="PTHR42718">
    <property type="entry name" value="MAJOR FACILITATOR SUPERFAMILY MULTIDRUG TRANSPORTER MFSC"/>
    <property type="match status" value="1"/>
</dbReference>
<evidence type="ECO:0000256" key="4">
    <source>
        <dbReference type="ARBA" id="ARBA00023136"/>
    </source>
</evidence>
<comment type="caution">
    <text evidence="8">The sequence shown here is derived from an EMBL/GenBank/DDBJ whole genome shotgun (WGS) entry which is preliminary data.</text>
</comment>
<feature type="transmembrane region" description="Helical" evidence="6">
    <location>
        <begin position="427"/>
        <end position="453"/>
    </location>
</feature>
<feature type="transmembrane region" description="Helical" evidence="6">
    <location>
        <begin position="375"/>
        <end position="395"/>
    </location>
</feature>
<dbReference type="InterPro" id="IPR011701">
    <property type="entry name" value="MFS"/>
</dbReference>
<dbReference type="CDD" id="cd17476">
    <property type="entry name" value="MFS_Amf1_MDR_like"/>
    <property type="match status" value="1"/>
</dbReference>
<feature type="transmembrane region" description="Helical" evidence="6">
    <location>
        <begin position="329"/>
        <end position="355"/>
    </location>
</feature>
<feature type="transmembrane region" description="Helical" evidence="6">
    <location>
        <begin position="103"/>
        <end position="122"/>
    </location>
</feature>
<feature type="transmembrane region" description="Helical" evidence="6">
    <location>
        <begin position="402"/>
        <end position="421"/>
    </location>
</feature>
<accession>A0A553HIJ2</accession>
<feature type="transmembrane region" description="Helical" evidence="6">
    <location>
        <begin position="60"/>
        <end position="83"/>
    </location>
</feature>
<dbReference type="SUPFAM" id="SSF103473">
    <property type="entry name" value="MFS general substrate transporter"/>
    <property type="match status" value="1"/>
</dbReference>
<gene>
    <name evidence="8" type="ORF">FHL15_011319</name>
</gene>
<feature type="transmembrane region" description="Helical" evidence="6">
    <location>
        <begin position="268"/>
        <end position="287"/>
    </location>
</feature>
<reference evidence="9" key="1">
    <citation type="submission" date="2019-06" db="EMBL/GenBank/DDBJ databases">
        <title>Draft genome sequence of the griseofulvin-producing fungus Xylaria cubensis strain G536.</title>
        <authorList>
            <person name="Mead M.E."/>
            <person name="Raja H.A."/>
            <person name="Steenwyk J.L."/>
            <person name="Knowles S.L."/>
            <person name="Oberlies N.H."/>
            <person name="Rokas A."/>
        </authorList>
    </citation>
    <scope>NUCLEOTIDE SEQUENCE [LARGE SCALE GENOMIC DNA]</scope>
    <source>
        <strain evidence="9">G536</strain>
    </source>
</reference>
<feature type="transmembrane region" description="Helical" evidence="6">
    <location>
        <begin position="293"/>
        <end position="317"/>
    </location>
</feature>
<evidence type="ECO:0000256" key="3">
    <source>
        <dbReference type="ARBA" id="ARBA00022989"/>
    </source>
</evidence>
<feature type="transmembrane region" description="Helical" evidence="6">
    <location>
        <begin position="192"/>
        <end position="217"/>
    </location>
</feature>
<dbReference type="PROSITE" id="PS50850">
    <property type="entry name" value="MFS"/>
    <property type="match status" value="1"/>
</dbReference>
<evidence type="ECO:0000256" key="2">
    <source>
        <dbReference type="ARBA" id="ARBA00022692"/>
    </source>
</evidence>
<dbReference type="Gene3D" id="1.20.1250.20">
    <property type="entry name" value="MFS general substrate transporter like domains"/>
    <property type="match status" value="2"/>
</dbReference>
<evidence type="ECO:0000313" key="9">
    <source>
        <dbReference type="Proteomes" id="UP000319160"/>
    </source>
</evidence>
<comment type="subcellular location">
    <subcellularLocation>
        <location evidence="1">Membrane</location>
        <topology evidence="1">Multi-pass membrane protein</topology>
    </subcellularLocation>
</comment>
<protein>
    <recommendedName>
        <fullName evidence="7">Major facilitator superfamily (MFS) profile domain-containing protein</fullName>
    </recommendedName>
</protein>
<evidence type="ECO:0000256" key="6">
    <source>
        <dbReference type="SAM" id="Phobius"/>
    </source>
</evidence>
<proteinExistence type="predicted"/>
<dbReference type="AlphaFoldDB" id="A0A553HIJ2"/>
<dbReference type="Pfam" id="PF07690">
    <property type="entry name" value="MFS_1"/>
    <property type="match status" value="1"/>
</dbReference>
<evidence type="ECO:0000256" key="1">
    <source>
        <dbReference type="ARBA" id="ARBA00004141"/>
    </source>
</evidence>
<organism evidence="8 9">
    <name type="scientific">Xylaria flabelliformis</name>
    <dbReference type="NCBI Taxonomy" id="2512241"/>
    <lineage>
        <taxon>Eukaryota</taxon>
        <taxon>Fungi</taxon>
        <taxon>Dikarya</taxon>
        <taxon>Ascomycota</taxon>
        <taxon>Pezizomycotina</taxon>
        <taxon>Sordariomycetes</taxon>
        <taxon>Xylariomycetidae</taxon>
        <taxon>Xylariales</taxon>
        <taxon>Xylariaceae</taxon>
        <taxon>Xylaria</taxon>
    </lineage>
</organism>
<dbReference type="EMBL" id="VFLP01000122">
    <property type="protein sequence ID" value="TRX87781.1"/>
    <property type="molecule type" value="Genomic_DNA"/>
</dbReference>
<dbReference type="PANTHER" id="PTHR42718:SF1">
    <property type="entry name" value="LOW AFFINITY AMMONIUM TRANSPORTER"/>
    <property type="match status" value="1"/>
</dbReference>
<evidence type="ECO:0000256" key="5">
    <source>
        <dbReference type="SAM" id="MobiDB-lite"/>
    </source>
</evidence>
<feature type="transmembrane region" description="Helical" evidence="6">
    <location>
        <begin position="134"/>
        <end position="158"/>
    </location>
</feature>
<dbReference type="OrthoDB" id="2428527at2759"/>
<keyword evidence="4 6" id="KW-0472">Membrane</keyword>
<dbReference type="InterPro" id="IPR020846">
    <property type="entry name" value="MFS_dom"/>
</dbReference>
<dbReference type="GO" id="GO:0016020">
    <property type="term" value="C:membrane"/>
    <property type="evidence" value="ECO:0007669"/>
    <property type="project" value="UniProtKB-SubCell"/>
</dbReference>
<evidence type="ECO:0000313" key="8">
    <source>
        <dbReference type="EMBL" id="TRX87781.1"/>
    </source>
</evidence>
<feature type="region of interest" description="Disordered" evidence="5">
    <location>
        <begin position="1"/>
        <end position="44"/>
    </location>
</feature>
<keyword evidence="3 6" id="KW-1133">Transmembrane helix</keyword>
<dbReference type="GO" id="GO:0022857">
    <property type="term" value="F:transmembrane transporter activity"/>
    <property type="evidence" value="ECO:0007669"/>
    <property type="project" value="InterPro"/>
</dbReference>
<dbReference type="Proteomes" id="UP000319160">
    <property type="component" value="Unassembled WGS sequence"/>
</dbReference>
<dbReference type="InterPro" id="IPR036259">
    <property type="entry name" value="MFS_trans_sf"/>
</dbReference>
<feature type="compositionally biased region" description="Basic and acidic residues" evidence="5">
    <location>
        <begin position="19"/>
        <end position="32"/>
    </location>
</feature>
<evidence type="ECO:0000259" key="7">
    <source>
        <dbReference type="PROSITE" id="PS50850"/>
    </source>
</evidence>
<feature type="transmembrane region" description="Helical" evidence="6">
    <location>
        <begin position="223"/>
        <end position="247"/>
    </location>
</feature>
<sequence>MSSERTVSDDMGAGVQPRPLRDETASLRHEQNSAEVEAEPEQSLTDSKWIADGITAPREVLMVFVICMSQFCTQAAFAETLVLLHTIGASFGFSTSGSNTGQLAWLVAGFALTVGTFVLISGRLGDLFGYKRMLLIGYAWFAVWSVVGGLSVFSNYVLIVFARVLQGIGPALCLPNALAILGAVYPPGPKKALIFAFFGATAPVGAIAGAAVGSALAIVWWPWAFWALGIWLAVVGILGFAVIPDLPQTNSVFSTKSSRSWHTMAQELDLPGAVTGVVSLVLFNFAWNQASIVGWASAQTIATLILAVLIFVLFVYIELKASKPLLPLHAINGGMAFILVALGCGWAAFGIWILYLVQILQEIRHLSSLQTVANLAPLAVSGFIAAIFTGILLGPLRTKPPVLMILALASFTVGITLVATVPPDQIYWGQIFVSTVIMPFGMDMSFPAATLILSDAVKKEHQGIAASLVNTVVNYSISLGVGFAGTVEVNTRSVHYVELPDIRDNILANGLWEERAAAPRHGRPNSRAQFTLSTDP</sequence>
<keyword evidence="9" id="KW-1185">Reference proteome</keyword>